<dbReference type="AlphaFoldDB" id="A0A2I0W605"/>
<feature type="signal peptide" evidence="1">
    <location>
        <begin position="1"/>
        <end position="20"/>
    </location>
</feature>
<evidence type="ECO:0000256" key="1">
    <source>
        <dbReference type="SAM" id="SignalP"/>
    </source>
</evidence>
<organism evidence="2 3">
    <name type="scientific">Dendrobium catenatum</name>
    <dbReference type="NCBI Taxonomy" id="906689"/>
    <lineage>
        <taxon>Eukaryota</taxon>
        <taxon>Viridiplantae</taxon>
        <taxon>Streptophyta</taxon>
        <taxon>Embryophyta</taxon>
        <taxon>Tracheophyta</taxon>
        <taxon>Spermatophyta</taxon>
        <taxon>Magnoliopsida</taxon>
        <taxon>Liliopsida</taxon>
        <taxon>Asparagales</taxon>
        <taxon>Orchidaceae</taxon>
        <taxon>Epidendroideae</taxon>
        <taxon>Malaxideae</taxon>
        <taxon>Dendrobiinae</taxon>
        <taxon>Dendrobium</taxon>
    </lineage>
</organism>
<evidence type="ECO:0000313" key="2">
    <source>
        <dbReference type="EMBL" id="PKU71080.1"/>
    </source>
</evidence>
<keyword evidence="1" id="KW-0732">Signal</keyword>
<reference evidence="2 3" key="2">
    <citation type="journal article" date="2017" name="Nature">
        <title>The Apostasia genome and the evolution of orchids.</title>
        <authorList>
            <person name="Zhang G.Q."/>
            <person name="Liu K.W."/>
            <person name="Li Z."/>
            <person name="Lohaus R."/>
            <person name="Hsiao Y.Y."/>
            <person name="Niu S.C."/>
            <person name="Wang J.Y."/>
            <person name="Lin Y.C."/>
            <person name="Xu Q."/>
            <person name="Chen L.J."/>
            <person name="Yoshida K."/>
            <person name="Fujiwara S."/>
            <person name="Wang Z.W."/>
            <person name="Zhang Y.Q."/>
            <person name="Mitsuda N."/>
            <person name="Wang M."/>
            <person name="Liu G.H."/>
            <person name="Pecoraro L."/>
            <person name="Huang H.X."/>
            <person name="Xiao X.J."/>
            <person name="Lin M."/>
            <person name="Wu X.Y."/>
            <person name="Wu W.L."/>
            <person name="Chen Y.Y."/>
            <person name="Chang S.B."/>
            <person name="Sakamoto S."/>
            <person name="Ohme-Takagi M."/>
            <person name="Yagi M."/>
            <person name="Zeng S.J."/>
            <person name="Shen C.Y."/>
            <person name="Yeh C.M."/>
            <person name="Luo Y.B."/>
            <person name="Tsai W.C."/>
            <person name="Van de Peer Y."/>
            <person name="Liu Z.J."/>
        </authorList>
    </citation>
    <scope>NUCLEOTIDE SEQUENCE [LARGE SCALE GENOMIC DNA]</scope>
    <source>
        <tissue evidence="2">The whole plant</tissue>
    </source>
</reference>
<feature type="chain" id="PRO_5014122443" evidence="1">
    <location>
        <begin position="21"/>
        <end position="153"/>
    </location>
</feature>
<gene>
    <name evidence="2" type="ORF">MA16_Dca026880</name>
</gene>
<sequence length="153" mass="17322">MCWRFLVACVVCMLPDLEGGLRIPSQRSLDAMDVTTSPTRLSISTRQDKYELRVYSLEEATMIWERVLILIWMLMKSTISCGLHKNTDHLISKFAPSDPVGPADVEVDLITNSSENIEVDVPVSIQEQSSNSPIQNEQLDSYIKETMSIEKEE</sequence>
<protein>
    <submittedName>
        <fullName evidence="2">Uncharacterized protein</fullName>
    </submittedName>
</protein>
<evidence type="ECO:0000313" key="3">
    <source>
        <dbReference type="Proteomes" id="UP000233837"/>
    </source>
</evidence>
<proteinExistence type="predicted"/>
<reference evidence="2 3" key="1">
    <citation type="journal article" date="2016" name="Sci. Rep.">
        <title>The Dendrobium catenatum Lindl. genome sequence provides insights into polysaccharide synthase, floral development and adaptive evolution.</title>
        <authorList>
            <person name="Zhang G.Q."/>
            <person name="Xu Q."/>
            <person name="Bian C."/>
            <person name="Tsai W.C."/>
            <person name="Yeh C.M."/>
            <person name="Liu K.W."/>
            <person name="Yoshida K."/>
            <person name="Zhang L.S."/>
            <person name="Chang S.B."/>
            <person name="Chen F."/>
            <person name="Shi Y."/>
            <person name="Su Y.Y."/>
            <person name="Zhang Y.Q."/>
            <person name="Chen L.J."/>
            <person name="Yin Y."/>
            <person name="Lin M."/>
            <person name="Huang H."/>
            <person name="Deng H."/>
            <person name="Wang Z.W."/>
            <person name="Zhu S.L."/>
            <person name="Zhao X."/>
            <person name="Deng C."/>
            <person name="Niu S.C."/>
            <person name="Huang J."/>
            <person name="Wang M."/>
            <person name="Liu G.H."/>
            <person name="Yang H.J."/>
            <person name="Xiao X.J."/>
            <person name="Hsiao Y.Y."/>
            <person name="Wu W.L."/>
            <person name="Chen Y.Y."/>
            <person name="Mitsuda N."/>
            <person name="Ohme-Takagi M."/>
            <person name="Luo Y.B."/>
            <person name="Van de Peer Y."/>
            <person name="Liu Z.J."/>
        </authorList>
    </citation>
    <scope>NUCLEOTIDE SEQUENCE [LARGE SCALE GENOMIC DNA]</scope>
    <source>
        <tissue evidence="2">The whole plant</tissue>
    </source>
</reference>
<keyword evidence="3" id="KW-1185">Reference proteome</keyword>
<dbReference type="Proteomes" id="UP000233837">
    <property type="component" value="Unassembled WGS sequence"/>
</dbReference>
<dbReference type="EMBL" id="KZ502889">
    <property type="protein sequence ID" value="PKU71080.1"/>
    <property type="molecule type" value="Genomic_DNA"/>
</dbReference>
<accession>A0A2I0W605</accession>
<name>A0A2I0W605_9ASPA</name>
<dbReference type="STRING" id="906689.A0A2I0W605"/>